<feature type="transmembrane region" description="Helical" evidence="1">
    <location>
        <begin position="57"/>
        <end position="76"/>
    </location>
</feature>
<accession>A0AAE8YUT4</accession>
<protein>
    <submittedName>
        <fullName evidence="2">Uncharacterized protein</fullName>
    </submittedName>
</protein>
<reference evidence="2" key="1">
    <citation type="submission" date="2021-10" db="EMBL/GenBank/DDBJ databases">
        <authorList>
            <person name="Lavering E.D."/>
            <person name="James R."/>
            <person name="Fairholm J.D."/>
            <person name="Ogilvie B.H."/>
            <person name="Thurgood T.L."/>
            <person name="Robison R.A."/>
            <person name="Grose J.H."/>
        </authorList>
    </citation>
    <scope>NUCLEOTIDE SEQUENCE</scope>
</reference>
<keyword evidence="1" id="KW-0472">Membrane</keyword>
<keyword evidence="1" id="KW-1133">Transmembrane helix</keyword>
<evidence type="ECO:0000256" key="1">
    <source>
        <dbReference type="SAM" id="Phobius"/>
    </source>
</evidence>
<keyword evidence="3" id="KW-1185">Reference proteome</keyword>
<dbReference type="Proteomes" id="UP000827544">
    <property type="component" value="Segment"/>
</dbReference>
<keyword evidence="1" id="KW-0812">Transmembrane</keyword>
<proteinExistence type="predicted"/>
<gene>
    <name evidence="2" type="ORF">NATE_139</name>
</gene>
<feature type="transmembrane region" description="Helical" evidence="1">
    <location>
        <begin position="6"/>
        <end position="26"/>
    </location>
</feature>
<organism evidence="2 3">
    <name type="scientific">Bacillus phage vB_BanS_Nate</name>
    <dbReference type="NCBI Taxonomy" id="2894788"/>
    <lineage>
        <taxon>Viruses</taxon>
        <taxon>Duplodnaviria</taxon>
        <taxon>Heunggongvirae</taxon>
        <taxon>Uroviricota</taxon>
        <taxon>Caudoviricetes</taxon>
        <taxon>Joanripponvirinae</taxon>
        <taxon>Natevirus</taxon>
        <taxon>Natevirus nate</taxon>
    </lineage>
</organism>
<sequence>MRVFCAGVLMALAVVLALYVGVWVCLAGGLMGIISVITGTAGVAVLGWSILKILLAGLAGWLTFFAFWLPAMALLGKSKKKRLGRKL</sequence>
<dbReference type="EMBL" id="OK499992">
    <property type="protein sequence ID" value="UGO50992.1"/>
    <property type="molecule type" value="Genomic_DNA"/>
</dbReference>
<evidence type="ECO:0000313" key="2">
    <source>
        <dbReference type="EMBL" id="UGO50992.1"/>
    </source>
</evidence>
<evidence type="ECO:0000313" key="3">
    <source>
        <dbReference type="Proteomes" id="UP000827544"/>
    </source>
</evidence>
<name>A0AAE8YUT4_9CAUD</name>